<proteinExistence type="inferred from homology"/>
<evidence type="ECO:0000313" key="10">
    <source>
        <dbReference type="EMBL" id="KAF4677602.1"/>
    </source>
</evidence>
<feature type="region of interest" description="Disordered" evidence="9">
    <location>
        <begin position="365"/>
        <end position="434"/>
    </location>
</feature>
<evidence type="ECO:0000256" key="9">
    <source>
        <dbReference type="SAM" id="MobiDB-lite"/>
    </source>
</evidence>
<keyword evidence="4" id="KW-0812">Transmembrane</keyword>
<dbReference type="GO" id="GO:0015031">
    <property type="term" value="P:protein transport"/>
    <property type="evidence" value="ECO:0007669"/>
    <property type="project" value="UniProtKB-KW"/>
</dbReference>
<reference evidence="10 11" key="1">
    <citation type="submission" date="2020-04" db="EMBL/GenBank/DDBJ databases">
        <title>Perkinsus chesapeaki whole genome sequence.</title>
        <authorList>
            <person name="Bogema D.R."/>
        </authorList>
    </citation>
    <scope>NUCLEOTIDE SEQUENCE [LARGE SCALE GENOMIC DNA]</scope>
    <source>
        <strain evidence="10">ATCC PRA-425</strain>
    </source>
</reference>
<evidence type="ECO:0000256" key="3">
    <source>
        <dbReference type="ARBA" id="ARBA00022448"/>
    </source>
</evidence>
<evidence type="ECO:0000313" key="11">
    <source>
        <dbReference type="Proteomes" id="UP000591131"/>
    </source>
</evidence>
<comment type="similarity">
    <text evidence="2">Belongs to the GOSR1 family.</text>
</comment>
<comment type="caution">
    <text evidence="10">The sequence shown here is derived from an EMBL/GenBank/DDBJ whole genome shotgun (WGS) entry which is preliminary data.</text>
</comment>
<feature type="compositionally biased region" description="Low complexity" evidence="9">
    <location>
        <begin position="293"/>
        <end position="306"/>
    </location>
</feature>
<keyword evidence="5" id="KW-0653">Protein transport</keyword>
<evidence type="ECO:0000256" key="2">
    <source>
        <dbReference type="ARBA" id="ARBA00008473"/>
    </source>
</evidence>
<dbReference type="InterPro" id="IPR023601">
    <property type="entry name" value="Golgi_SNAP_su1"/>
</dbReference>
<dbReference type="PANTHER" id="PTHR21094:SF2">
    <property type="entry name" value="GOLGI SNAP RECEPTOR COMPLEX MEMBER 1"/>
    <property type="match status" value="1"/>
</dbReference>
<sequence length="674" mass="74701">MLQSAEEPHALSWEDAKLRSREMVRCVESGLNELSRSLTTLSTAAAAAAEEGQEAYPNSKTQVIANLEASTSDNLDDLGSAVKDMTSFAKSAAQRAQVQRDQGILLDLRRQYDRLCNRIDTETKRAKLMGQAEGTEKESAGENDDERNLLRERNGIESSIRELDDMYSSAAATHRKMRQQNSVLSKVKGKLGIIDTSHMPGINGLVKRIGNQKMKNKLILGAVVGACICFTIWDQGDRRVAMPASPMTFHRTIKSTSHMNGCIVTQELREIQYTPLYKARRLCFLEESSPELSGDPSSPEPSVDSPITPFLLTRSPDIADQSTSSSSRSHCYPPLAIKGRYNPGYLSDVTTNPFKLDPSGLHCDSDLSTSSRLPESTAVSPAMPIPDNESTLLPPEVSKKRKRPSPDQTASTQDEPEDLPIIPGRDACTGASSMMPTTNGYRLLQRPPPLDLTNQAVLLLGMVYASEARRQCEGQGKRDTMRITALENQFKCQVYTIDKTHPERVAYVKDGETHHIQTNFNDSRRMLSSFQSAWGKNGHKKFHLIALDYFRSPAGWSETNWCKAFFDHTLPALSMEGWMTHDARIILPNTTCTMRGILASDELQACFHIALLQDPNDNPLWASTGALESDGTLHSMSGHYTNETERRHLHELAPFIQLTPLPTMYASRIASDGG</sequence>
<keyword evidence="7" id="KW-0333">Golgi apparatus</keyword>
<feature type="compositionally biased region" description="Basic and acidic residues" evidence="9">
    <location>
        <begin position="134"/>
        <end position="155"/>
    </location>
</feature>
<dbReference type="OrthoDB" id="422156at2759"/>
<dbReference type="GO" id="GO:0006906">
    <property type="term" value="P:vesicle fusion"/>
    <property type="evidence" value="ECO:0007669"/>
    <property type="project" value="TreeGrafter"/>
</dbReference>
<keyword evidence="11" id="KW-1185">Reference proteome</keyword>
<dbReference type="AlphaFoldDB" id="A0A7J6N137"/>
<feature type="region of interest" description="Disordered" evidence="9">
    <location>
        <begin position="289"/>
        <end position="311"/>
    </location>
</feature>
<evidence type="ECO:0000256" key="5">
    <source>
        <dbReference type="ARBA" id="ARBA00022927"/>
    </source>
</evidence>
<dbReference type="GO" id="GO:0005797">
    <property type="term" value="C:Golgi medial cisterna"/>
    <property type="evidence" value="ECO:0007669"/>
    <property type="project" value="TreeGrafter"/>
</dbReference>
<protein>
    <submittedName>
        <fullName evidence="10">Uncharacterized protein</fullName>
    </submittedName>
</protein>
<dbReference type="GO" id="GO:0006888">
    <property type="term" value="P:endoplasmic reticulum to Golgi vesicle-mediated transport"/>
    <property type="evidence" value="ECO:0007669"/>
    <property type="project" value="InterPro"/>
</dbReference>
<evidence type="ECO:0000256" key="1">
    <source>
        <dbReference type="ARBA" id="ARBA00004409"/>
    </source>
</evidence>
<dbReference type="GO" id="GO:0005801">
    <property type="term" value="C:cis-Golgi network"/>
    <property type="evidence" value="ECO:0007669"/>
    <property type="project" value="InterPro"/>
</dbReference>
<dbReference type="GO" id="GO:0005484">
    <property type="term" value="F:SNAP receptor activity"/>
    <property type="evidence" value="ECO:0007669"/>
    <property type="project" value="TreeGrafter"/>
</dbReference>
<keyword evidence="3" id="KW-0813">Transport</keyword>
<name>A0A7J6N137_PERCH</name>
<organism evidence="10 11">
    <name type="scientific">Perkinsus chesapeaki</name>
    <name type="common">Clam parasite</name>
    <name type="synonym">Perkinsus andrewsi</name>
    <dbReference type="NCBI Taxonomy" id="330153"/>
    <lineage>
        <taxon>Eukaryota</taxon>
        <taxon>Sar</taxon>
        <taxon>Alveolata</taxon>
        <taxon>Perkinsozoa</taxon>
        <taxon>Perkinsea</taxon>
        <taxon>Perkinsida</taxon>
        <taxon>Perkinsidae</taxon>
        <taxon>Perkinsus</taxon>
    </lineage>
</organism>
<accession>A0A7J6N137</accession>
<feature type="compositionally biased region" description="Polar residues" evidence="9">
    <location>
        <begin position="366"/>
        <end position="379"/>
    </location>
</feature>
<dbReference type="GO" id="GO:0000139">
    <property type="term" value="C:Golgi membrane"/>
    <property type="evidence" value="ECO:0007669"/>
    <property type="project" value="UniProtKB-SubCell"/>
</dbReference>
<feature type="region of interest" description="Disordered" evidence="9">
    <location>
        <begin position="129"/>
        <end position="155"/>
    </location>
</feature>
<dbReference type="Proteomes" id="UP000591131">
    <property type="component" value="Unassembled WGS sequence"/>
</dbReference>
<dbReference type="Pfam" id="PF12352">
    <property type="entry name" value="V-SNARE_C"/>
    <property type="match status" value="1"/>
</dbReference>
<keyword evidence="8" id="KW-0472">Membrane</keyword>
<dbReference type="GO" id="GO:0048219">
    <property type="term" value="P:inter-Golgi cisterna vesicle-mediated transport"/>
    <property type="evidence" value="ECO:0007669"/>
    <property type="project" value="TreeGrafter"/>
</dbReference>
<dbReference type="PANTHER" id="PTHR21094">
    <property type="entry name" value="GOS-28 SNARE- RELATED"/>
    <property type="match status" value="1"/>
</dbReference>
<evidence type="ECO:0000256" key="6">
    <source>
        <dbReference type="ARBA" id="ARBA00022989"/>
    </source>
</evidence>
<evidence type="ECO:0000256" key="4">
    <source>
        <dbReference type="ARBA" id="ARBA00022692"/>
    </source>
</evidence>
<gene>
    <name evidence="10" type="ORF">FOL47_000557</name>
</gene>
<dbReference type="EMBL" id="JAAPAO010000011">
    <property type="protein sequence ID" value="KAF4677602.1"/>
    <property type="molecule type" value="Genomic_DNA"/>
</dbReference>
<dbReference type="GO" id="GO:0031201">
    <property type="term" value="C:SNARE complex"/>
    <property type="evidence" value="ECO:0007669"/>
    <property type="project" value="TreeGrafter"/>
</dbReference>
<keyword evidence="6" id="KW-1133">Transmembrane helix</keyword>
<evidence type="ECO:0000256" key="7">
    <source>
        <dbReference type="ARBA" id="ARBA00023034"/>
    </source>
</evidence>
<comment type="subcellular location">
    <subcellularLocation>
        <location evidence="1">Golgi apparatus membrane</location>
        <topology evidence="1">Single-pass type IV membrane protein</topology>
    </subcellularLocation>
</comment>
<evidence type="ECO:0000256" key="8">
    <source>
        <dbReference type="ARBA" id="ARBA00023136"/>
    </source>
</evidence>